<keyword evidence="1" id="KW-0472">Membrane</keyword>
<dbReference type="Proteomes" id="UP000243376">
    <property type="component" value="Unassembled WGS sequence"/>
</dbReference>
<feature type="transmembrane region" description="Helical" evidence="1">
    <location>
        <begin position="118"/>
        <end position="138"/>
    </location>
</feature>
<keyword evidence="1" id="KW-1133">Transmembrane helix</keyword>
<feature type="transmembrane region" description="Helical" evidence="1">
    <location>
        <begin position="179"/>
        <end position="196"/>
    </location>
</feature>
<dbReference type="EMBL" id="PNIQ01000731">
    <property type="protein sequence ID" value="PMP78447.1"/>
    <property type="molecule type" value="Genomic_DNA"/>
</dbReference>
<feature type="transmembrane region" description="Helical" evidence="1">
    <location>
        <begin position="20"/>
        <end position="40"/>
    </location>
</feature>
<feature type="transmembrane region" description="Helical" evidence="1">
    <location>
        <begin position="341"/>
        <end position="362"/>
    </location>
</feature>
<feature type="transmembrane region" description="Helical" evidence="1">
    <location>
        <begin position="60"/>
        <end position="84"/>
    </location>
</feature>
<accession>A0A2J6X2Y9</accession>
<feature type="transmembrane region" description="Helical" evidence="1">
    <location>
        <begin position="208"/>
        <end position="227"/>
    </location>
</feature>
<evidence type="ECO:0000313" key="3">
    <source>
        <dbReference type="Proteomes" id="UP000243376"/>
    </source>
</evidence>
<evidence type="ECO:0000256" key="1">
    <source>
        <dbReference type="SAM" id="Phobius"/>
    </source>
</evidence>
<protein>
    <submittedName>
        <fullName evidence="2">Uncharacterized protein</fullName>
    </submittedName>
</protein>
<gene>
    <name evidence="2" type="ORF">C0184_10920</name>
</gene>
<organism evidence="2 3">
    <name type="scientific">Chloroflexus aggregans</name>
    <dbReference type="NCBI Taxonomy" id="152260"/>
    <lineage>
        <taxon>Bacteria</taxon>
        <taxon>Bacillati</taxon>
        <taxon>Chloroflexota</taxon>
        <taxon>Chloroflexia</taxon>
        <taxon>Chloroflexales</taxon>
        <taxon>Chloroflexineae</taxon>
        <taxon>Chloroflexaceae</taxon>
        <taxon>Chloroflexus</taxon>
    </lineage>
</organism>
<feature type="transmembrane region" description="Helical" evidence="1">
    <location>
        <begin position="285"/>
        <end position="302"/>
    </location>
</feature>
<comment type="caution">
    <text evidence="2">The sequence shown here is derived from an EMBL/GenBank/DDBJ whole genome shotgun (WGS) entry which is preliminary data.</text>
</comment>
<proteinExistence type="predicted"/>
<name>A0A2J6X2Y9_9CHLR</name>
<sequence>MKIKQTIIRLGSTVREPYLAWVAAMIVGLGLFAVLFRRGYDDPYITYRYAANLAAGYGFVYNPGTATLSTTAPLFGLILAPVAFWGWPVPLVANLVGCLSHAAGGLALWYLGDRWGNQLAGIMAALLYMFFPLPLTTVGSETMPAMALTLWSFVCAAQGRQWLTGFLLGVLVWLRPDGVLAGPVALLIMMVSGGVWRQWQRWPWKAALLWIIIVATGLGLAWIVYGIPLPVTLYAKQQQALIPGFYDFGDRLLVTLSEYLRQPLYQVVFGLAGLGLVATIRTPYWLLPMGWAVLYGLAYTVLHVAGYFWYVAPLLIGLAPAFGLGAQTVIEWLQRFGGQRLATIGTIILLGGTIVWFGGAVYRIGQQIDPRLTVYRAAGEWLAAHTPPDARVAALEIGIIGYYAQRPMIDIAGLLQPDIATRLGTGGFVAAASYALEFYRPDYLVWQEQALPLLSHRPDLVERCSVVATIPDPRYLQPLTIYQCRW</sequence>
<feature type="transmembrane region" description="Helical" evidence="1">
    <location>
        <begin position="91"/>
        <end position="112"/>
    </location>
</feature>
<dbReference type="AlphaFoldDB" id="A0A2J6X2Y9"/>
<evidence type="ECO:0000313" key="2">
    <source>
        <dbReference type="EMBL" id="PMP78447.1"/>
    </source>
</evidence>
<keyword evidence="1" id="KW-0812">Transmembrane</keyword>
<reference evidence="2 3" key="1">
    <citation type="submission" date="2018-01" db="EMBL/GenBank/DDBJ databases">
        <title>Metagenomic assembled genomes from two thermal pools in the Uzon Caldera, Kamchatka, Russia.</title>
        <authorList>
            <person name="Wilkins L."/>
            <person name="Ettinger C."/>
        </authorList>
    </citation>
    <scope>NUCLEOTIDE SEQUENCE [LARGE SCALE GENOMIC DNA]</scope>
    <source>
        <strain evidence="2">ZAV-02</strain>
    </source>
</reference>
<feature type="transmembrane region" description="Helical" evidence="1">
    <location>
        <begin position="308"/>
        <end position="329"/>
    </location>
</feature>